<feature type="transmembrane region" description="Helical" evidence="10">
    <location>
        <begin position="79"/>
        <end position="96"/>
    </location>
</feature>
<evidence type="ECO:0000256" key="5">
    <source>
        <dbReference type="ARBA" id="ARBA00022725"/>
    </source>
</evidence>
<dbReference type="PANTHER" id="PTHR21137:SF35">
    <property type="entry name" value="ODORANT RECEPTOR 19A-RELATED"/>
    <property type="match status" value="1"/>
</dbReference>
<evidence type="ECO:0000256" key="10">
    <source>
        <dbReference type="SAM" id="Phobius"/>
    </source>
</evidence>
<evidence type="ECO:0000256" key="6">
    <source>
        <dbReference type="ARBA" id="ARBA00022989"/>
    </source>
</evidence>
<proteinExistence type="predicted"/>
<dbReference type="GO" id="GO:0005886">
    <property type="term" value="C:plasma membrane"/>
    <property type="evidence" value="ECO:0007669"/>
    <property type="project" value="UniProtKB-SubCell"/>
</dbReference>
<organism evidence="11 12">
    <name type="scientific">Brenthis ino</name>
    <name type="common">lesser marbled fritillary</name>
    <dbReference type="NCBI Taxonomy" id="405034"/>
    <lineage>
        <taxon>Eukaryota</taxon>
        <taxon>Metazoa</taxon>
        <taxon>Ecdysozoa</taxon>
        <taxon>Arthropoda</taxon>
        <taxon>Hexapoda</taxon>
        <taxon>Insecta</taxon>
        <taxon>Pterygota</taxon>
        <taxon>Neoptera</taxon>
        <taxon>Endopterygota</taxon>
        <taxon>Lepidoptera</taxon>
        <taxon>Glossata</taxon>
        <taxon>Ditrysia</taxon>
        <taxon>Papilionoidea</taxon>
        <taxon>Nymphalidae</taxon>
        <taxon>Heliconiinae</taxon>
        <taxon>Argynnini</taxon>
        <taxon>Brenthis</taxon>
    </lineage>
</organism>
<name>A0A8J9Y700_9NEOP</name>
<dbReference type="GO" id="GO:0007165">
    <property type="term" value="P:signal transduction"/>
    <property type="evidence" value="ECO:0007669"/>
    <property type="project" value="UniProtKB-KW"/>
</dbReference>
<accession>A0A8J9Y700</accession>
<feature type="transmembrane region" description="Helical" evidence="10">
    <location>
        <begin position="20"/>
        <end position="39"/>
    </location>
</feature>
<evidence type="ECO:0000256" key="4">
    <source>
        <dbReference type="ARBA" id="ARBA00022692"/>
    </source>
</evidence>
<evidence type="ECO:0000256" key="1">
    <source>
        <dbReference type="ARBA" id="ARBA00004651"/>
    </source>
</evidence>
<sequence length="336" mass="38232">MTEVGDLCHIWGNLPLMTGTAFILLTNLAQVLKCLNIVARRRTIIKIITDGSKDLSEEKSIEGRSIIESFNQETRQHQLCFFVITFLTAIGWAGSAEKNKFPLRAWYPYNANKSPAYELTYVHQVFSIFTVSILNVSQDTLVTTLIAQCRCRLRLVGLSLRNSFNDQYFTEESTSDTILLKSDSNPLHFTPDQETKARKHIKSCAIRHQKALETVLLLQNTFSEPTFVQFAVTLLIICATAFQLVTQTSNFVRLVSMSTYLLDMMFQVFIYCYQGEHLSLESEEIAEAAYDIPWYSCSVRTRMSILIVMVRCRRVATLIACAFTTLSLTTFMAVRS</sequence>
<evidence type="ECO:0000313" key="12">
    <source>
        <dbReference type="Proteomes" id="UP000838878"/>
    </source>
</evidence>
<keyword evidence="9" id="KW-0807">Transducer</keyword>
<dbReference type="OrthoDB" id="6617147at2759"/>
<dbReference type="AlphaFoldDB" id="A0A8J9Y700"/>
<dbReference type="GO" id="GO:0004984">
    <property type="term" value="F:olfactory receptor activity"/>
    <property type="evidence" value="ECO:0007669"/>
    <property type="project" value="InterPro"/>
</dbReference>
<protein>
    <submittedName>
        <fullName evidence="11">Uncharacterized protein</fullName>
    </submittedName>
</protein>
<reference evidence="11" key="1">
    <citation type="submission" date="2021-12" db="EMBL/GenBank/DDBJ databases">
        <authorList>
            <person name="Martin H S."/>
        </authorList>
    </citation>
    <scope>NUCLEOTIDE SEQUENCE</scope>
</reference>
<evidence type="ECO:0000256" key="9">
    <source>
        <dbReference type="ARBA" id="ARBA00023224"/>
    </source>
</evidence>
<dbReference type="InterPro" id="IPR004117">
    <property type="entry name" value="7tm6_olfct_rcpt"/>
</dbReference>
<evidence type="ECO:0000313" key="11">
    <source>
        <dbReference type="EMBL" id="CAH0715801.1"/>
    </source>
</evidence>
<evidence type="ECO:0000256" key="3">
    <source>
        <dbReference type="ARBA" id="ARBA00022606"/>
    </source>
</evidence>
<dbReference type="PANTHER" id="PTHR21137">
    <property type="entry name" value="ODORANT RECEPTOR"/>
    <property type="match status" value="1"/>
</dbReference>
<keyword evidence="6 10" id="KW-1133">Transmembrane helix</keyword>
<evidence type="ECO:0000256" key="7">
    <source>
        <dbReference type="ARBA" id="ARBA00023136"/>
    </source>
</evidence>
<gene>
    <name evidence="11" type="ORF">BINO364_LOCUS2680</name>
</gene>
<feature type="transmembrane region" description="Helical" evidence="10">
    <location>
        <begin position="227"/>
        <end position="245"/>
    </location>
</feature>
<keyword evidence="2" id="KW-1003">Cell membrane</keyword>
<evidence type="ECO:0000256" key="2">
    <source>
        <dbReference type="ARBA" id="ARBA00022475"/>
    </source>
</evidence>
<feature type="transmembrane region" description="Helical" evidence="10">
    <location>
        <begin position="315"/>
        <end position="334"/>
    </location>
</feature>
<keyword evidence="5" id="KW-0552">Olfaction</keyword>
<feature type="non-terminal residue" evidence="11">
    <location>
        <position position="336"/>
    </location>
</feature>
<keyword evidence="12" id="KW-1185">Reference proteome</keyword>
<dbReference type="EMBL" id="OV170230">
    <property type="protein sequence ID" value="CAH0715801.1"/>
    <property type="molecule type" value="Genomic_DNA"/>
</dbReference>
<comment type="subcellular location">
    <subcellularLocation>
        <location evidence="1">Cell membrane</location>
        <topology evidence="1">Multi-pass membrane protein</topology>
    </subcellularLocation>
</comment>
<keyword evidence="7 10" id="KW-0472">Membrane</keyword>
<dbReference type="Pfam" id="PF02949">
    <property type="entry name" value="7tm_6"/>
    <property type="match status" value="1"/>
</dbReference>
<dbReference type="Proteomes" id="UP000838878">
    <property type="component" value="Chromosome 10"/>
</dbReference>
<dbReference type="GO" id="GO:0005549">
    <property type="term" value="F:odorant binding"/>
    <property type="evidence" value="ECO:0007669"/>
    <property type="project" value="InterPro"/>
</dbReference>
<keyword evidence="3" id="KW-0716">Sensory transduction</keyword>
<keyword evidence="4 10" id="KW-0812">Transmembrane</keyword>
<keyword evidence="8" id="KW-0675">Receptor</keyword>
<evidence type="ECO:0000256" key="8">
    <source>
        <dbReference type="ARBA" id="ARBA00023170"/>
    </source>
</evidence>